<gene>
    <name evidence="1" type="ORF">MJA45_02440</name>
</gene>
<dbReference type="AlphaFoldDB" id="A0AA96RFF5"/>
<dbReference type="Proteomes" id="UP001305702">
    <property type="component" value="Chromosome"/>
</dbReference>
<accession>A0AA96RFF5</accession>
<evidence type="ECO:0000313" key="1">
    <source>
        <dbReference type="EMBL" id="WNQ11937.1"/>
    </source>
</evidence>
<dbReference type="EMBL" id="CP130318">
    <property type="protein sequence ID" value="WNQ11937.1"/>
    <property type="molecule type" value="Genomic_DNA"/>
</dbReference>
<protein>
    <submittedName>
        <fullName evidence="1">Uncharacterized protein</fullName>
    </submittedName>
</protein>
<dbReference type="PROSITE" id="PS51257">
    <property type="entry name" value="PROKAR_LIPOPROTEIN"/>
    <property type="match status" value="1"/>
</dbReference>
<dbReference type="RefSeq" id="WP_315605713.1">
    <property type="nucleotide sequence ID" value="NZ_CP130318.1"/>
</dbReference>
<organism evidence="1 2">
    <name type="scientific">Paenibacillus aurantius</name>
    <dbReference type="NCBI Taxonomy" id="2918900"/>
    <lineage>
        <taxon>Bacteria</taxon>
        <taxon>Bacillati</taxon>
        <taxon>Bacillota</taxon>
        <taxon>Bacilli</taxon>
        <taxon>Bacillales</taxon>
        <taxon>Paenibacillaceae</taxon>
        <taxon>Paenibacillus</taxon>
    </lineage>
</organism>
<dbReference type="KEGG" id="paun:MJA45_02440"/>
<reference evidence="1 2" key="1">
    <citation type="submission" date="2022-02" db="EMBL/GenBank/DDBJ databases">
        <title>Paenibacillus sp. MBLB1776 Whole Genome Shotgun Sequencing.</title>
        <authorList>
            <person name="Hwang C.Y."/>
            <person name="Cho E.-S."/>
            <person name="Seo M.-J."/>
        </authorList>
    </citation>
    <scope>NUCLEOTIDE SEQUENCE [LARGE SCALE GENOMIC DNA]</scope>
    <source>
        <strain evidence="1 2">MBLB1776</strain>
    </source>
</reference>
<name>A0AA96RFF5_9BACL</name>
<sequence>MRSLIWSLSVLIIISLLGCSNSKVNTTELNEVKEDITSRITDFKKEGLVVYSVYVDQEKNKVIVEVKEITEERRQNLIKEYGPNKVDFVKGEKINPS</sequence>
<evidence type="ECO:0000313" key="2">
    <source>
        <dbReference type="Proteomes" id="UP001305702"/>
    </source>
</evidence>
<keyword evidence="2" id="KW-1185">Reference proteome</keyword>
<proteinExistence type="predicted"/>